<evidence type="ECO:0000256" key="3">
    <source>
        <dbReference type="ARBA" id="ARBA00022884"/>
    </source>
</evidence>
<dbReference type="Gene3D" id="3.30.70.60">
    <property type="match status" value="1"/>
</dbReference>
<comment type="caution">
    <text evidence="9">The sequence shown here is derived from an EMBL/GenBank/DDBJ whole genome shotgun (WGS) entry which is preliminary data.</text>
</comment>
<keyword evidence="4 8" id="KW-0689">Ribosomal protein</keyword>
<dbReference type="InterPro" id="IPR035980">
    <property type="entry name" value="Ribosomal_bS6_sf"/>
</dbReference>
<dbReference type="GO" id="GO:0005840">
    <property type="term" value="C:ribosome"/>
    <property type="evidence" value="ECO:0007669"/>
    <property type="project" value="UniProtKB-KW"/>
</dbReference>
<dbReference type="HAMAP" id="MF_00360">
    <property type="entry name" value="Ribosomal_bS6"/>
    <property type="match status" value="1"/>
</dbReference>
<comment type="similarity">
    <text evidence="1 8">Belongs to the bacterial ribosomal protein bS6 family.</text>
</comment>
<sequence>MNSYETLFILRPSLDEEAVKANVDKFKGIIEENGGEVETVDVWGKRKLAYPINKVNEGIYVLFNFKADSELPKELTRKFRIADEVIRDIIVKHEK</sequence>
<comment type="function">
    <text evidence="6 8">Binds together with bS18 to 16S ribosomal RNA.</text>
</comment>
<evidence type="ECO:0000256" key="7">
    <source>
        <dbReference type="ARBA" id="ARBA00035294"/>
    </source>
</evidence>
<dbReference type="FunFam" id="3.30.70.60:FF:000002">
    <property type="entry name" value="30S ribosomal protein S6"/>
    <property type="match status" value="1"/>
</dbReference>
<keyword evidence="5 8" id="KW-0687">Ribonucleoprotein</keyword>
<dbReference type="SUPFAM" id="SSF54995">
    <property type="entry name" value="Ribosomal protein S6"/>
    <property type="match status" value="1"/>
</dbReference>
<dbReference type="GO" id="GO:0006412">
    <property type="term" value="P:translation"/>
    <property type="evidence" value="ECO:0007669"/>
    <property type="project" value="UniProtKB-UniRule"/>
</dbReference>
<dbReference type="AlphaFoldDB" id="A0A151B2H3"/>
<dbReference type="InterPro" id="IPR000529">
    <property type="entry name" value="Ribosomal_bS6"/>
</dbReference>
<dbReference type="EMBL" id="LTBA01000025">
    <property type="protein sequence ID" value="KYH34104.1"/>
    <property type="molecule type" value="Genomic_DNA"/>
</dbReference>
<dbReference type="PANTHER" id="PTHR21011:SF1">
    <property type="entry name" value="SMALL RIBOSOMAL SUBUNIT PROTEIN BS6M"/>
    <property type="match status" value="1"/>
</dbReference>
<dbReference type="STRING" id="1121338.CLTEP_19490"/>
<evidence type="ECO:0000256" key="4">
    <source>
        <dbReference type="ARBA" id="ARBA00022980"/>
    </source>
</evidence>
<keyword evidence="3 8" id="KW-0694">RNA-binding</keyword>
<evidence type="ECO:0000256" key="8">
    <source>
        <dbReference type="HAMAP-Rule" id="MF_00360"/>
    </source>
</evidence>
<gene>
    <name evidence="8 9" type="primary">rpsF</name>
    <name evidence="9" type="ORF">CLTEP_19490</name>
</gene>
<evidence type="ECO:0000256" key="6">
    <source>
        <dbReference type="ARBA" id="ARBA00035104"/>
    </source>
</evidence>
<dbReference type="InterPro" id="IPR020814">
    <property type="entry name" value="Ribosomal_S6_plastid/chlpt"/>
</dbReference>
<evidence type="ECO:0000256" key="5">
    <source>
        <dbReference type="ARBA" id="ARBA00023274"/>
    </source>
</evidence>
<dbReference type="RefSeq" id="WP_066826085.1">
    <property type="nucleotide sequence ID" value="NZ_LTBA01000025.1"/>
</dbReference>
<evidence type="ECO:0000256" key="2">
    <source>
        <dbReference type="ARBA" id="ARBA00022730"/>
    </source>
</evidence>
<dbReference type="OrthoDB" id="9812702at2"/>
<evidence type="ECO:0000313" key="9">
    <source>
        <dbReference type="EMBL" id="KYH34104.1"/>
    </source>
</evidence>
<name>A0A151B2H3_9CLOT</name>
<dbReference type="Proteomes" id="UP000075531">
    <property type="component" value="Unassembled WGS sequence"/>
</dbReference>
<protein>
    <recommendedName>
        <fullName evidence="7 8">Small ribosomal subunit protein bS6</fullName>
    </recommendedName>
</protein>
<organism evidence="9 10">
    <name type="scientific">Clostridium tepidiprofundi DSM 19306</name>
    <dbReference type="NCBI Taxonomy" id="1121338"/>
    <lineage>
        <taxon>Bacteria</taxon>
        <taxon>Bacillati</taxon>
        <taxon>Bacillota</taxon>
        <taxon>Clostridia</taxon>
        <taxon>Eubacteriales</taxon>
        <taxon>Clostridiaceae</taxon>
        <taxon>Clostridium</taxon>
    </lineage>
</organism>
<evidence type="ECO:0000256" key="1">
    <source>
        <dbReference type="ARBA" id="ARBA00009512"/>
    </source>
</evidence>
<dbReference type="GO" id="GO:0070181">
    <property type="term" value="F:small ribosomal subunit rRNA binding"/>
    <property type="evidence" value="ECO:0007669"/>
    <property type="project" value="TreeGrafter"/>
</dbReference>
<dbReference type="CDD" id="cd00473">
    <property type="entry name" value="bS6"/>
    <property type="match status" value="1"/>
</dbReference>
<evidence type="ECO:0000313" key="10">
    <source>
        <dbReference type="Proteomes" id="UP000075531"/>
    </source>
</evidence>
<dbReference type="GO" id="GO:1990904">
    <property type="term" value="C:ribonucleoprotein complex"/>
    <property type="evidence" value="ECO:0007669"/>
    <property type="project" value="UniProtKB-KW"/>
</dbReference>
<proteinExistence type="inferred from homology"/>
<keyword evidence="2 8" id="KW-0699">rRNA-binding</keyword>
<reference evidence="9 10" key="1">
    <citation type="submission" date="2016-02" db="EMBL/GenBank/DDBJ databases">
        <title>Genome sequence of Clostridium tepidiprofundi DSM 19306.</title>
        <authorList>
            <person name="Poehlein A."/>
            <person name="Daniel R."/>
        </authorList>
    </citation>
    <scope>NUCLEOTIDE SEQUENCE [LARGE SCALE GENOMIC DNA]</scope>
    <source>
        <strain evidence="9 10">DSM 19306</strain>
    </source>
</reference>
<dbReference type="GO" id="GO:0005737">
    <property type="term" value="C:cytoplasm"/>
    <property type="evidence" value="ECO:0007669"/>
    <property type="project" value="UniProtKB-ARBA"/>
</dbReference>
<dbReference type="NCBIfam" id="TIGR00166">
    <property type="entry name" value="S6"/>
    <property type="match status" value="1"/>
</dbReference>
<dbReference type="GO" id="GO:0003735">
    <property type="term" value="F:structural constituent of ribosome"/>
    <property type="evidence" value="ECO:0007669"/>
    <property type="project" value="InterPro"/>
</dbReference>
<accession>A0A151B2H3</accession>
<dbReference type="PATRIC" id="fig|1121338.3.peg.2010"/>
<dbReference type="InterPro" id="IPR014717">
    <property type="entry name" value="Transl_elong_EF1B/ribsomal_bS6"/>
</dbReference>
<dbReference type="PANTHER" id="PTHR21011">
    <property type="entry name" value="MITOCHONDRIAL 28S RIBOSOMAL PROTEIN S6"/>
    <property type="match status" value="1"/>
</dbReference>
<dbReference type="Pfam" id="PF01250">
    <property type="entry name" value="Ribosomal_S6"/>
    <property type="match status" value="1"/>
</dbReference>
<keyword evidence="10" id="KW-1185">Reference proteome</keyword>